<dbReference type="InterPro" id="IPR001387">
    <property type="entry name" value="Cro/C1-type_HTH"/>
</dbReference>
<evidence type="ECO:0000259" key="1">
    <source>
        <dbReference type="PROSITE" id="PS50943"/>
    </source>
</evidence>
<proteinExistence type="predicted"/>
<dbReference type="PROSITE" id="PS50943">
    <property type="entry name" value="HTH_CROC1"/>
    <property type="match status" value="1"/>
</dbReference>
<reference evidence="2 3" key="1">
    <citation type="submission" date="2024-02" db="EMBL/GenBank/DDBJ databases">
        <title>Herpetosiphon gulosus NBRC 112829.</title>
        <authorList>
            <person name="Ichikawa N."/>
            <person name="Katano-Makiyama Y."/>
            <person name="Hidaka K."/>
        </authorList>
    </citation>
    <scope>NUCLEOTIDE SEQUENCE [LARGE SCALE GENOMIC DNA]</scope>
    <source>
        <strain evidence="2 3">NBRC 112829</strain>
    </source>
</reference>
<evidence type="ECO:0000313" key="2">
    <source>
        <dbReference type="EMBL" id="GAA5531202.1"/>
    </source>
</evidence>
<protein>
    <submittedName>
        <fullName evidence="2">Nucleoid-associated protein EspR</fullName>
    </submittedName>
</protein>
<feature type="domain" description="HTH cro/C1-type" evidence="1">
    <location>
        <begin position="36"/>
        <end position="72"/>
    </location>
</feature>
<gene>
    <name evidence="2" type="primary">espR</name>
    <name evidence="2" type="ORF">Hgul01_05027</name>
</gene>
<keyword evidence="3" id="KW-1185">Reference proteome</keyword>
<evidence type="ECO:0000313" key="3">
    <source>
        <dbReference type="Proteomes" id="UP001428290"/>
    </source>
</evidence>
<dbReference type="InterPro" id="IPR010982">
    <property type="entry name" value="Lambda_DNA-bd_dom_sf"/>
</dbReference>
<dbReference type="Proteomes" id="UP001428290">
    <property type="component" value="Unassembled WGS sequence"/>
</dbReference>
<dbReference type="SUPFAM" id="SSF47413">
    <property type="entry name" value="lambda repressor-like DNA-binding domains"/>
    <property type="match status" value="1"/>
</dbReference>
<dbReference type="Pfam" id="PF01381">
    <property type="entry name" value="HTH_3"/>
    <property type="match status" value="1"/>
</dbReference>
<dbReference type="Gene3D" id="1.10.260.40">
    <property type="entry name" value="lambda repressor-like DNA-binding domains"/>
    <property type="match status" value="1"/>
</dbReference>
<organism evidence="2 3">
    <name type="scientific">Herpetosiphon gulosus</name>
    <dbReference type="NCBI Taxonomy" id="1973496"/>
    <lineage>
        <taxon>Bacteria</taxon>
        <taxon>Bacillati</taxon>
        <taxon>Chloroflexota</taxon>
        <taxon>Chloroflexia</taxon>
        <taxon>Herpetosiphonales</taxon>
        <taxon>Herpetosiphonaceae</taxon>
        <taxon>Herpetosiphon</taxon>
    </lineage>
</organism>
<sequence>MTATVAELIDHLFRTHKRPDGKEYSLTEVCEALNGDVAPSHLSRLRSGKITNPGRETLLGLCRFFRVSPTFFFPEIANMQFDNDTPYKKEVVIVFRGDKLDEASQAKVDELVEALQRSQGD</sequence>
<dbReference type="EMBL" id="BAABRU010000036">
    <property type="protein sequence ID" value="GAA5531202.1"/>
    <property type="molecule type" value="Genomic_DNA"/>
</dbReference>
<name>A0ABP9X736_9CHLR</name>
<comment type="caution">
    <text evidence="2">The sequence shown here is derived from an EMBL/GenBank/DDBJ whole genome shotgun (WGS) entry which is preliminary data.</text>
</comment>
<accession>A0ABP9X736</accession>